<evidence type="ECO:0000313" key="3">
    <source>
        <dbReference type="Proteomes" id="UP000823749"/>
    </source>
</evidence>
<accession>A0AAV6KY24</accession>
<dbReference type="EMBL" id="JACTNZ010000003">
    <property type="protein sequence ID" value="KAG5557602.1"/>
    <property type="molecule type" value="Genomic_DNA"/>
</dbReference>
<organism evidence="2 3">
    <name type="scientific">Rhododendron griersonianum</name>
    <dbReference type="NCBI Taxonomy" id="479676"/>
    <lineage>
        <taxon>Eukaryota</taxon>
        <taxon>Viridiplantae</taxon>
        <taxon>Streptophyta</taxon>
        <taxon>Embryophyta</taxon>
        <taxon>Tracheophyta</taxon>
        <taxon>Spermatophyta</taxon>
        <taxon>Magnoliopsida</taxon>
        <taxon>eudicotyledons</taxon>
        <taxon>Gunneridae</taxon>
        <taxon>Pentapetalae</taxon>
        <taxon>asterids</taxon>
        <taxon>Ericales</taxon>
        <taxon>Ericaceae</taxon>
        <taxon>Ericoideae</taxon>
        <taxon>Rhodoreae</taxon>
        <taxon>Rhododendron</taxon>
    </lineage>
</organism>
<keyword evidence="3" id="KW-1185">Reference proteome</keyword>
<comment type="caution">
    <text evidence="2">The sequence shown here is derived from an EMBL/GenBank/DDBJ whole genome shotgun (WGS) entry which is preliminary data.</text>
</comment>
<dbReference type="Proteomes" id="UP000823749">
    <property type="component" value="Chromosome 3"/>
</dbReference>
<name>A0AAV6KY24_9ERIC</name>
<feature type="region of interest" description="Disordered" evidence="1">
    <location>
        <begin position="45"/>
        <end position="73"/>
    </location>
</feature>
<dbReference type="AlphaFoldDB" id="A0AAV6KY24"/>
<proteinExistence type="predicted"/>
<evidence type="ECO:0000313" key="2">
    <source>
        <dbReference type="EMBL" id="KAG5557602.1"/>
    </source>
</evidence>
<gene>
    <name evidence="2" type="ORF">RHGRI_007752</name>
</gene>
<evidence type="ECO:0000256" key="1">
    <source>
        <dbReference type="SAM" id="MobiDB-lite"/>
    </source>
</evidence>
<protein>
    <submittedName>
        <fullName evidence="2">Uncharacterized protein</fullName>
    </submittedName>
</protein>
<feature type="compositionally biased region" description="Low complexity" evidence="1">
    <location>
        <begin position="54"/>
        <end position="73"/>
    </location>
</feature>
<sequence length="73" mass="8330">MRWIATTKTVLPWQQQITAIHHRTVQQHLLHLILQWTAAELNSSGQHQLSPMFEQNSSTESAAAESSNNRELP</sequence>
<reference evidence="2" key="1">
    <citation type="submission" date="2020-08" db="EMBL/GenBank/DDBJ databases">
        <title>Plant Genome Project.</title>
        <authorList>
            <person name="Zhang R.-G."/>
        </authorList>
    </citation>
    <scope>NUCLEOTIDE SEQUENCE</scope>
    <source>
        <strain evidence="2">WSP0</strain>
        <tissue evidence="2">Leaf</tissue>
    </source>
</reference>